<sequence>MVGCRTSYSSMMLGGLGGGLGGFGGLGGGMGMGGIGGGFGNPCLMGMGCRFRRKRNVEYSAYPVADADTKGDDGSRLPQRPQTSDGELPSTTE</sequence>
<keyword evidence="2" id="KW-0472">Membrane</keyword>
<feature type="region of interest" description="Disordered" evidence="1">
    <location>
        <begin position="64"/>
        <end position="93"/>
    </location>
</feature>
<keyword evidence="2" id="KW-1133">Transmembrane helix</keyword>
<proteinExistence type="predicted"/>
<dbReference type="EMBL" id="UZAM01007125">
    <property type="protein sequence ID" value="VDO96868.1"/>
    <property type="molecule type" value="Genomic_DNA"/>
</dbReference>
<organism evidence="5">
    <name type="scientific">Soboliphyme baturini</name>
    <dbReference type="NCBI Taxonomy" id="241478"/>
    <lineage>
        <taxon>Eukaryota</taxon>
        <taxon>Metazoa</taxon>
        <taxon>Ecdysozoa</taxon>
        <taxon>Nematoda</taxon>
        <taxon>Enoplea</taxon>
        <taxon>Dorylaimia</taxon>
        <taxon>Dioctophymatida</taxon>
        <taxon>Dioctophymatoidea</taxon>
        <taxon>Soboliphymatidae</taxon>
        <taxon>Soboliphyme</taxon>
    </lineage>
</organism>
<name>A0A183IF02_9BILA</name>
<dbReference type="WBParaSite" id="SBAD_0000229901-mRNA-1">
    <property type="protein sequence ID" value="SBAD_0000229901-mRNA-1"/>
    <property type="gene ID" value="SBAD_0000229901"/>
</dbReference>
<accession>A0A183IF02</accession>
<evidence type="ECO:0000313" key="4">
    <source>
        <dbReference type="Proteomes" id="UP000270296"/>
    </source>
</evidence>
<keyword evidence="4" id="KW-1185">Reference proteome</keyword>
<reference evidence="3 4" key="2">
    <citation type="submission" date="2018-11" db="EMBL/GenBank/DDBJ databases">
        <authorList>
            <consortium name="Pathogen Informatics"/>
        </authorList>
    </citation>
    <scope>NUCLEOTIDE SEQUENCE [LARGE SCALE GENOMIC DNA]</scope>
</reference>
<gene>
    <name evidence="3" type="ORF">SBAD_LOCUS2196</name>
</gene>
<protein>
    <submittedName>
        <fullName evidence="3 5">Uncharacterized protein</fullName>
    </submittedName>
</protein>
<dbReference type="AlphaFoldDB" id="A0A183IF02"/>
<reference evidence="5" key="1">
    <citation type="submission" date="2016-06" db="UniProtKB">
        <authorList>
            <consortium name="WormBaseParasite"/>
        </authorList>
    </citation>
    <scope>IDENTIFICATION</scope>
</reference>
<keyword evidence="2" id="KW-0812">Transmembrane</keyword>
<evidence type="ECO:0000256" key="1">
    <source>
        <dbReference type="SAM" id="MobiDB-lite"/>
    </source>
</evidence>
<feature type="compositionally biased region" description="Polar residues" evidence="1">
    <location>
        <begin position="80"/>
        <end position="93"/>
    </location>
</feature>
<evidence type="ECO:0000313" key="3">
    <source>
        <dbReference type="EMBL" id="VDO96868.1"/>
    </source>
</evidence>
<feature type="transmembrane region" description="Helical" evidence="2">
    <location>
        <begin position="20"/>
        <end position="44"/>
    </location>
</feature>
<evidence type="ECO:0000256" key="2">
    <source>
        <dbReference type="SAM" id="Phobius"/>
    </source>
</evidence>
<evidence type="ECO:0000313" key="5">
    <source>
        <dbReference type="WBParaSite" id="SBAD_0000229901-mRNA-1"/>
    </source>
</evidence>
<dbReference type="Proteomes" id="UP000270296">
    <property type="component" value="Unassembled WGS sequence"/>
</dbReference>